<comment type="caution">
    <text evidence="2">The sequence shown here is derived from an EMBL/GenBank/DDBJ whole genome shotgun (WGS) entry which is preliminary data.</text>
</comment>
<accession>A0ABR2DHP3</accession>
<name>A0ABR2DHP3_9ROSI</name>
<feature type="region of interest" description="Disordered" evidence="1">
    <location>
        <begin position="105"/>
        <end position="152"/>
    </location>
</feature>
<evidence type="ECO:0000313" key="3">
    <source>
        <dbReference type="Proteomes" id="UP001472677"/>
    </source>
</evidence>
<dbReference type="Proteomes" id="UP001472677">
    <property type="component" value="Unassembled WGS sequence"/>
</dbReference>
<feature type="compositionally biased region" description="Basic and acidic residues" evidence="1">
    <location>
        <begin position="131"/>
        <end position="146"/>
    </location>
</feature>
<protein>
    <submittedName>
        <fullName evidence="2">Uncharacterized protein</fullName>
    </submittedName>
</protein>
<gene>
    <name evidence="2" type="ORF">V6N12_034613</name>
</gene>
<reference evidence="2 3" key="1">
    <citation type="journal article" date="2024" name="G3 (Bethesda)">
        <title>Genome assembly of Hibiscus sabdariffa L. provides insights into metabolisms of medicinal natural products.</title>
        <authorList>
            <person name="Kim T."/>
        </authorList>
    </citation>
    <scope>NUCLEOTIDE SEQUENCE [LARGE SCALE GENOMIC DNA]</scope>
    <source>
        <strain evidence="2">TK-2024</strain>
        <tissue evidence="2">Old leaves</tissue>
    </source>
</reference>
<evidence type="ECO:0000313" key="2">
    <source>
        <dbReference type="EMBL" id="KAK8538906.1"/>
    </source>
</evidence>
<dbReference type="EMBL" id="JBBPBM010000027">
    <property type="protein sequence ID" value="KAK8538906.1"/>
    <property type="molecule type" value="Genomic_DNA"/>
</dbReference>
<keyword evidence="3" id="KW-1185">Reference proteome</keyword>
<sequence length="164" mass="18775">MVHWWSKPINTLLRIQEAECEHTQFVEELNAADLDSIVDDLCLPRRASFARAAKYIGIDCCKTRGNYIDDKPYLSEPITYEYSPEFPIQVLEDLAQPLLHDTEISSTINDRDDTKEEEHDDTQDDAAMIVDDEKNDEKEANSKDAFTDAEEDAEKYEDIVAILG</sequence>
<proteinExistence type="predicted"/>
<organism evidence="2 3">
    <name type="scientific">Hibiscus sabdariffa</name>
    <name type="common">roselle</name>
    <dbReference type="NCBI Taxonomy" id="183260"/>
    <lineage>
        <taxon>Eukaryota</taxon>
        <taxon>Viridiplantae</taxon>
        <taxon>Streptophyta</taxon>
        <taxon>Embryophyta</taxon>
        <taxon>Tracheophyta</taxon>
        <taxon>Spermatophyta</taxon>
        <taxon>Magnoliopsida</taxon>
        <taxon>eudicotyledons</taxon>
        <taxon>Gunneridae</taxon>
        <taxon>Pentapetalae</taxon>
        <taxon>rosids</taxon>
        <taxon>malvids</taxon>
        <taxon>Malvales</taxon>
        <taxon>Malvaceae</taxon>
        <taxon>Malvoideae</taxon>
        <taxon>Hibiscus</taxon>
    </lineage>
</organism>
<evidence type="ECO:0000256" key="1">
    <source>
        <dbReference type="SAM" id="MobiDB-lite"/>
    </source>
</evidence>